<reference evidence="10" key="3">
    <citation type="submission" date="2022-06" db="UniProtKB">
        <authorList>
            <consortium name="EnsemblMetazoa"/>
        </authorList>
    </citation>
    <scope>IDENTIFICATION</scope>
</reference>
<dbReference type="Pfam" id="PF16493">
    <property type="entry name" value="Meis_PKNOX_N"/>
    <property type="match status" value="1"/>
</dbReference>
<organism evidence="9">
    <name type="scientific">Sarcoptes scabiei</name>
    <name type="common">Itch mite</name>
    <name type="synonym">Acarus scabiei</name>
    <dbReference type="NCBI Taxonomy" id="52283"/>
    <lineage>
        <taxon>Eukaryota</taxon>
        <taxon>Metazoa</taxon>
        <taxon>Ecdysozoa</taxon>
        <taxon>Arthropoda</taxon>
        <taxon>Chelicerata</taxon>
        <taxon>Arachnida</taxon>
        <taxon>Acari</taxon>
        <taxon>Acariformes</taxon>
        <taxon>Sarcoptiformes</taxon>
        <taxon>Astigmata</taxon>
        <taxon>Psoroptidia</taxon>
        <taxon>Sarcoptoidea</taxon>
        <taxon>Sarcoptidae</taxon>
        <taxon>Sarcoptinae</taxon>
        <taxon>Sarcoptes</taxon>
    </lineage>
</organism>
<evidence type="ECO:0000256" key="1">
    <source>
        <dbReference type="ARBA" id="ARBA00004123"/>
    </source>
</evidence>
<dbReference type="EnsemblMetazoa" id="SSS_4093s_mrna">
    <property type="protein sequence ID" value="KAF7488245.1"/>
    <property type="gene ID" value="SSS_4093"/>
</dbReference>
<dbReference type="PROSITE" id="PS50071">
    <property type="entry name" value="HOMEOBOX_2"/>
    <property type="match status" value="1"/>
</dbReference>
<dbReference type="CDD" id="cd00086">
    <property type="entry name" value="homeodomain"/>
    <property type="match status" value="1"/>
</dbReference>
<dbReference type="SUPFAM" id="SSF46689">
    <property type="entry name" value="Homeodomain-like"/>
    <property type="match status" value="1"/>
</dbReference>
<dbReference type="FunFam" id="1.10.10.60:FF:000004">
    <property type="entry name" value="Meis2 homeobox isoform 2c"/>
    <property type="match status" value="1"/>
</dbReference>
<protein>
    <submittedName>
        <fullName evidence="9">Homeobox protein PKNOX2</fullName>
    </submittedName>
</protein>
<dbReference type="Pfam" id="PF05920">
    <property type="entry name" value="Homeobox_KN"/>
    <property type="match status" value="1"/>
</dbReference>
<evidence type="ECO:0000313" key="10">
    <source>
        <dbReference type="EnsemblMetazoa" id="KAF7488245.1"/>
    </source>
</evidence>
<dbReference type="GO" id="GO:0001654">
    <property type="term" value="P:eye development"/>
    <property type="evidence" value="ECO:0007669"/>
    <property type="project" value="UniProtKB-ARBA"/>
</dbReference>
<name>A0A834R0Y3_SARSC</name>
<feature type="compositionally biased region" description="Basic and acidic residues" evidence="7">
    <location>
        <begin position="45"/>
        <end position="68"/>
    </location>
</feature>
<feature type="region of interest" description="Disordered" evidence="7">
    <location>
        <begin position="285"/>
        <end position="322"/>
    </location>
</feature>
<sequence>MDLHHQNADDGGGGDGDGNNHHNESILDSDNEELEIDENYNTLSDRNDCMNRNGNEKWKETEEKKERDRIELDQENTNDDHHHQSLKSNFESNISSIWDLDRLLLKSNRERNHISSPSPSTSSLGSDEIDPKQLELDKKAVYSHPLFPLLTILFERCESATSSIYVFENDQKIRSFDQEIEDFIQNLQKSKRSFFTDDSEVDSLMIKAIQVFRIHLLELRKVAELSKDFCQRYISSLRSKMRSDILIRNNEENGLDLSSDEERERILNELKLDNNLLRSPTFQLFNSSSSSSSSSSSTVSFSRSISPQNPSPNSLRPYQSTPPSSPFFSISVANHTKSMPILTISNEVINQLQLNSPTIAESSSPRSSMSSSSPTPPTTQMLNKRESNDNCHYGGLNPFLETLPKIPYIQHLMMNLNDSVNKPEQSKIDFNIVKPIEFNQEDDCDNIQNNLIEQNERIEESGEDDDEEEDLNRVQDLSLKSKINFEPSQDKLPIQTPIIGINESPLPLIIQNPSTTAVIAVKKSSNSICGRRKASKQSKIEIGNNRTNKRNLSKRNENQINPCSNGKTSGHHQKRGVLPKQATSIMRSWLFQHIVHPYPTEDEKHTIALQTNLTLLQVNNWFINARRRILQPMLDSVHNRQASKSTNGEDGNDNHNSNNYDNNHDHTEVDLSVANKKLRLNENRHHRQNQNKSTKIVKLEANDLDENYHYEQQTEKIIQNLKSIGSDARFWPKSLANIFQTNELKANHSD</sequence>
<dbReference type="SMART" id="SM00389">
    <property type="entry name" value="HOX"/>
    <property type="match status" value="1"/>
</dbReference>
<dbReference type="InterPro" id="IPR008422">
    <property type="entry name" value="KN_HD"/>
</dbReference>
<feature type="compositionally biased region" description="Acidic residues" evidence="7">
    <location>
        <begin position="27"/>
        <end position="38"/>
    </location>
</feature>
<dbReference type="AlphaFoldDB" id="A0A834R0Y3"/>
<dbReference type="GO" id="GO:0005634">
    <property type="term" value="C:nucleus"/>
    <property type="evidence" value="ECO:0007669"/>
    <property type="project" value="UniProtKB-SubCell"/>
</dbReference>
<evidence type="ECO:0000256" key="3">
    <source>
        <dbReference type="ARBA" id="ARBA00023125"/>
    </source>
</evidence>
<dbReference type="GO" id="GO:0048646">
    <property type="term" value="P:anatomical structure formation involved in morphogenesis"/>
    <property type="evidence" value="ECO:0007669"/>
    <property type="project" value="UniProtKB-ARBA"/>
</dbReference>
<evidence type="ECO:0000256" key="5">
    <source>
        <dbReference type="ARBA" id="ARBA00023242"/>
    </source>
</evidence>
<reference evidence="9" key="2">
    <citation type="submission" date="2020-01" db="EMBL/GenBank/DDBJ databases">
        <authorList>
            <person name="Korhonen P.K.K."/>
            <person name="Guangxu M.G."/>
            <person name="Wang T.W."/>
            <person name="Stroehlein A.J.S."/>
            <person name="Young N.D."/>
            <person name="Ang C.-S.A."/>
            <person name="Fernando D.W.F."/>
            <person name="Lu H.L."/>
            <person name="Taylor S.T."/>
            <person name="Ehtesham M.E.M."/>
            <person name="Najaraj S.H.N."/>
            <person name="Harsha G.H.G."/>
            <person name="Madugundu A.M."/>
            <person name="Renuse S.R."/>
            <person name="Holt D.H."/>
            <person name="Pandey A.P."/>
            <person name="Papenfuss A.P."/>
            <person name="Gasser R.B.G."/>
            <person name="Fischer K.F."/>
        </authorList>
    </citation>
    <scope>NUCLEOTIDE SEQUENCE</scope>
    <source>
        <strain evidence="9">SSS_KF_BRIS2020</strain>
    </source>
</reference>
<feature type="region of interest" description="Disordered" evidence="7">
    <location>
        <begin position="637"/>
        <end position="666"/>
    </location>
</feature>
<evidence type="ECO:0000313" key="11">
    <source>
        <dbReference type="Proteomes" id="UP000070412"/>
    </source>
</evidence>
<evidence type="ECO:0000313" key="9">
    <source>
        <dbReference type="EMBL" id="KAF7488245.1"/>
    </source>
</evidence>
<evidence type="ECO:0000259" key="8">
    <source>
        <dbReference type="PROSITE" id="PS50071"/>
    </source>
</evidence>
<dbReference type="InterPro" id="IPR001356">
    <property type="entry name" value="HD"/>
</dbReference>
<feature type="compositionally biased region" description="Polar residues" evidence="7">
    <location>
        <begin position="558"/>
        <end position="568"/>
    </location>
</feature>
<dbReference type="InterPro" id="IPR009057">
    <property type="entry name" value="Homeodomain-like_sf"/>
</dbReference>
<dbReference type="InterPro" id="IPR032453">
    <property type="entry name" value="PKNOX/Meis_N"/>
</dbReference>
<feature type="domain" description="Homeobox" evidence="8">
    <location>
        <begin position="569"/>
        <end position="632"/>
    </location>
</feature>
<dbReference type="GO" id="GO:0000987">
    <property type="term" value="F:cis-regulatory region sequence-specific DNA binding"/>
    <property type="evidence" value="ECO:0007669"/>
    <property type="project" value="UniProtKB-ARBA"/>
</dbReference>
<reference evidence="11" key="1">
    <citation type="journal article" date="2020" name="PLoS Negl. Trop. Dis.">
        <title>High-quality nuclear genome for Sarcoptes scabiei-A critical resource for a neglected parasite.</title>
        <authorList>
            <person name="Korhonen P.K."/>
            <person name="Gasser R.B."/>
            <person name="Ma G."/>
            <person name="Wang T."/>
            <person name="Stroehlein A.J."/>
            <person name="Young N.D."/>
            <person name="Ang C.S."/>
            <person name="Fernando D.D."/>
            <person name="Lu H.C."/>
            <person name="Taylor S."/>
            <person name="Reynolds S.L."/>
            <person name="Mofiz E."/>
            <person name="Najaraj S.H."/>
            <person name="Gowda H."/>
            <person name="Madugundu A."/>
            <person name="Renuse S."/>
            <person name="Holt D."/>
            <person name="Pandey A."/>
            <person name="Papenfuss A.T."/>
            <person name="Fischer K."/>
        </authorList>
    </citation>
    <scope>NUCLEOTIDE SEQUENCE [LARGE SCALE GENOMIC DNA]</scope>
</reference>
<feature type="compositionally biased region" description="Polar residues" evidence="7">
    <location>
        <begin position="307"/>
        <end position="321"/>
    </location>
</feature>
<dbReference type="GO" id="GO:0006355">
    <property type="term" value="P:regulation of DNA-templated transcription"/>
    <property type="evidence" value="ECO:0007669"/>
    <property type="project" value="InterPro"/>
</dbReference>
<evidence type="ECO:0000256" key="7">
    <source>
        <dbReference type="SAM" id="MobiDB-lite"/>
    </source>
</evidence>
<dbReference type="InterPro" id="IPR050224">
    <property type="entry name" value="TALE_homeobox"/>
</dbReference>
<gene>
    <name evidence="9" type="ORF">SSS_4093</name>
</gene>
<dbReference type="Proteomes" id="UP000070412">
    <property type="component" value="Unassembled WGS sequence"/>
</dbReference>
<feature type="compositionally biased region" description="Low complexity" evidence="7">
    <location>
        <begin position="362"/>
        <end position="373"/>
    </location>
</feature>
<keyword evidence="5 6" id="KW-0539">Nucleus</keyword>
<comment type="subcellular location">
    <subcellularLocation>
        <location evidence="1 6">Nucleus</location>
    </subcellularLocation>
</comment>
<dbReference type="PANTHER" id="PTHR11850">
    <property type="entry name" value="HOMEOBOX PROTEIN TRANSCRIPTION FACTORS"/>
    <property type="match status" value="1"/>
</dbReference>
<evidence type="ECO:0000256" key="6">
    <source>
        <dbReference type="PROSITE-ProRule" id="PRU00108"/>
    </source>
</evidence>
<feature type="DNA-binding region" description="Homeobox" evidence="6">
    <location>
        <begin position="571"/>
        <end position="633"/>
    </location>
</feature>
<dbReference type="OrthoDB" id="10056939at2759"/>
<proteinExistence type="inferred from homology"/>
<dbReference type="Gene3D" id="1.10.10.60">
    <property type="entry name" value="Homeodomain-like"/>
    <property type="match status" value="1"/>
</dbReference>
<feature type="compositionally biased region" description="Low complexity" evidence="7">
    <location>
        <begin position="287"/>
        <end position="306"/>
    </location>
</feature>
<feature type="compositionally biased region" description="Polar residues" evidence="7">
    <location>
        <begin position="639"/>
        <end position="649"/>
    </location>
</feature>
<feature type="region of interest" description="Disordered" evidence="7">
    <location>
        <begin position="548"/>
        <end position="575"/>
    </location>
</feature>
<feature type="region of interest" description="Disordered" evidence="7">
    <location>
        <begin position="358"/>
        <end position="390"/>
    </location>
</feature>
<keyword evidence="4 6" id="KW-0371">Homeobox</keyword>
<evidence type="ECO:0000256" key="4">
    <source>
        <dbReference type="ARBA" id="ARBA00023155"/>
    </source>
</evidence>
<dbReference type="EMBL" id="WVUK01000066">
    <property type="protein sequence ID" value="KAF7488245.1"/>
    <property type="molecule type" value="Genomic_DNA"/>
</dbReference>
<keyword evidence="11" id="KW-1185">Reference proteome</keyword>
<evidence type="ECO:0000256" key="2">
    <source>
        <dbReference type="ARBA" id="ARBA00009661"/>
    </source>
</evidence>
<accession>A0A834R0Y3</accession>
<keyword evidence="3 6" id="KW-0238">DNA-binding</keyword>
<dbReference type="GO" id="GO:0048663">
    <property type="term" value="P:neuron fate commitment"/>
    <property type="evidence" value="ECO:0007669"/>
    <property type="project" value="UniProtKB-ARBA"/>
</dbReference>
<comment type="similarity">
    <text evidence="2">Belongs to the TALE/MEIS homeobox family.</text>
</comment>
<feature type="region of interest" description="Disordered" evidence="7">
    <location>
        <begin position="1"/>
        <end position="68"/>
    </location>
</feature>